<dbReference type="PANTHER" id="PTHR46546:SF4">
    <property type="entry name" value="SHEWANELLA-LIKE PROTEIN PHOSPHATASE 1"/>
    <property type="match status" value="1"/>
</dbReference>
<dbReference type="SUPFAM" id="SSF56300">
    <property type="entry name" value="Metallo-dependent phosphatases"/>
    <property type="match status" value="1"/>
</dbReference>
<dbReference type="Pfam" id="PF00149">
    <property type="entry name" value="Metallophos"/>
    <property type="match status" value="1"/>
</dbReference>
<dbReference type="RefSeq" id="WP_284099990.1">
    <property type="nucleotide sequence ID" value="NZ_JARRAF010000005.1"/>
</dbReference>
<keyword evidence="2" id="KW-0732">Signal</keyword>
<evidence type="ECO:0000313" key="5">
    <source>
        <dbReference type="Proteomes" id="UP001172778"/>
    </source>
</evidence>
<evidence type="ECO:0000256" key="2">
    <source>
        <dbReference type="SAM" id="SignalP"/>
    </source>
</evidence>
<dbReference type="PANTHER" id="PTHR46546">
    <property type="entry name" value="SHEWANELLA-LIKE PROTEIN PHOSPHATASE 1"/>
    <property type="match status" value="1"/>
</dbReference>
<feature type="compositionally biased region" description="Basic and acidic residues" evidence="1">
    <location>
        <begin position="351"/>
        <end position="362"/>
    </location>
</feature>
<dbReference type="InterPro" id="IPR004843">
    <property type="entry name" value="Calcineurin-like_PHP"/>
</dbReference>
<sequence length="362" mass="40849">MKRLHFLCISLLAGNALANPVNDGPYVFHNNEGATAHWLCAGDRIIERIATDRQMKVPCGDIKPTTLYADLPEGVDEAAQPERWAAISDMHGQYDLTVQLLKAQGIIDSQLNWAYGRGVLVIPGDIFDRGDKVNELLWLVYRLEQQARQAGGAVHFLLGNHEYMVMQGDLRYINPTYQRASSWLGRRYDQLYGPDSEMGRWLRRKATVLKLGDTLFVHGGLARWVSAQDTNLSSINRRYRETLDWPTPQRRDTPDVKRLYSGTESPIWHRGYIDSPRAAMSDVEAVLRRYGAQRIVVGHTTLKQIKSLYQGKVIGIDCGIKNGESAQLLRWENHQLSVGDQHGSRTLLPAGKDDGSTELEKD</sequence>
<protein>
    <submittedName>
        <fullName evidence="4">Metallophosphoesterase</fullName>
    </submittedName>
</protein>
<dbReference type="EMBL" id="JARRAF010000005">
    <property type="protein sequence ID" value="MDK2123691.1"/>
    <property type="molecule type" value="Genomic_DNA"/>
</dbReference>
<gene>
    <name evidence="4" type="ORF">PZA18_06480</name>
</gene>
<feature type="domain" description="Calcineurin-like phosphoesterase" evidence="3">
    <location>
        <begin position="85"/>
        <end position="300"/>
    </location>
</feature>
<accession>A0ABT7DUD6</accession>
<evidence type="ECO:0000313" key="4">
    <source>
        <dbReference type="EMBL" id="MDK2123691.1"/>
    </source>
</evidence>
<comment type="caution">
    <text evidence="4">The sequence shown here is derived from an EMBL/GenBank/DDBJ whole genome shotgun (WGS) entry which is preliminary data.</text>
</comment>
<dbReference type="Proteomes" id="UP001172778">
    <property type="component" value="Unassembled WGS sequence"/>
</dbReference>
<feature type="region of interest" description="Disordered" evidence="1">
    <location>
        <begin position="340"/>
        <end position="362"/>
    </location>
</feature>
<dbReference type="Gene3D" id="3.60.21.10">
    <property type="match status" value="1"/>
</dbReference>
<evidence type="ECO:0000259" key="3">
    <source>
        <dbReference type="Pfam" id="PF00149"/>
    </source>
</evidence>
<feature type="chain" id="PRO_5045093987" evidence="2">
    <location>
        <begin position="19"/>
        <end position="362"/>
    </location>
</feature>
<keyword evidence="5" id="KW-1185">Reference proteome</keyword>
<proteinExistence type="predicted"/>
<feature type="signal peptide" evidence="2">
    <location>
        <begin position="1"/>
        <end position="18"/>
    </location>
</feature>
<reference evidence="4" key="1">
    <citation type="submission" date="2023-03" db="EMBL/GenBank/DDBJ databases">
        <title>Chitinimonas shenzhenensis gen. nov., sp. nov., a novel member of family Burkholderiaceae isolated from activated sludge collected in Shen Zhen, China.</title>
        <authorList>
            <person name="Wang X."/>
        </authorList>
    </citation>
    <scope>NUCLEOTIDE SEQUENCE</scope>
    <source>
        <strain evidence="4">DQS-5</strain>
    </source>
</reference>
<dbReference type="InterPro" id="IPR029052">
    <property type="entry name" value="Metallo-depent_PP-like"/>
</dbReference>
<evidence type="ECO:0000256" key="1">
    <source>
        <dbReference type="SAM" id="MobiDB-lite"/>
    </source>
</evidence>
<name>A0ABT7DUD6_9NEIS</name>
<organism evidence="4 5">
    <name type="scientific">Parachitinimonas caeni</name>
    <dbReference type="NCBI Taxonomy" id="3031301"/>
    <lineage>
        <taxon>Bacteria</taxon>
        <taxon>Pseudomonadati</taxon>
        <taxon>Pseudomonadota</taxon>
        <taxon>Betaproteobacteria</taxon>
        <taxon>Neisseriales</taxon>
        <taxon>Chitinibacteraceae</taxon>
        <taxon>Parachitinimonas</taxon>
    </lineage>
</organism>